<dbReference type="InterPro" id="IPR052552">
    <property type="entry name" value="YeaO-like"/>
</dbReference>
<dbReference type="PANTHER" id="PTHR36849:SF1">
    <property type="entry name" value="CYTOPLASMIC PROTEIN"/>
    <property type="match status" value="1"/>
</dbReference>
<evidence type="ECO:0000313" key="1">
    <source>
        <dbReference type="EMBL" id="SDT44941.1"/>
    </source>
</evidence>
<reference evidence="1 2" key="1">
    <citation type="submission" date="2016-10" db="EMBL/GenBank/DDBJ databases">
        <authorList>
            <person name="de Groot N.N."/>
        </authorList>
    </citation>
    <scope>NUCLEOTIDE SEQUENCE [LARGE SCALE GENOMIC DNA]</scope>
    <source>
        <strain evidence="1 2">DSM 21800</strain>
    </source>
</reference>
<keyword evidence="2" id="KW-1185">Reference proteome</keyword>
<proteinExistence type="predicted"/>
<dbReference type="Pfam" id="PF22752">
    <property type="entry name" value="DUF488-N3i"/>
    <property type="match status" value="1"/>
</dbReference>
<evidence type="ECO:0000313" key="2">
    <source>
        <dbReference type="Proteomes" id="UP000199103"/>
    </source>
</evidence>
<name>A0A1H2AG48_9ACTN</name>
<dbReference type="EMBL" id="LT629772">
    <property type="protein sequence ID" value="SDT44941.1"/>
    <property type="molecule type" value="Genomic_DNA"/>
</dbReference>
<accession>A0A1H2AG48</accession>
<dbReference type="OrthoDB" id="9790745at2"/>
<protein>
    <submittedName>
        <fullName evidence="1">Uncharacterized conserved protein YeaO, DUF488 family</fullName>
    </submittedName>
</protein>
<dbReference type="PANTHER" id="PTHR36849">
    <property type="entry name" value="CYTOPLASMIC PROTEIN-RELATED"/>
    <property type="match status" value="1"/>
</dbReference>
<dbReference type="STRING" id="630515.SAMN04489812_5911"/>
<gene>
    <name evidence="1" type="ORF">SAMN04489812_5911</name>
</gene>
<sequence length="122" mass="13961">MIVTNAARVQIRRIYDPPADGDGHRVLVDRLWPRGISKERARLDQWCKEIAPSTELRKWYGHDPDSYDDFAERYRAELEEPERAALLADLRAMAAQSTLTLLTATKRPEISEAQVLKDLLTG</sequence>
<dbReference type="Proteomes" id="UP000199103">
    <property type="component" value="Chromosome I"/>
</dbReference>
<dbReference type="AlphaFoldDB" id="A0A1H2AG48"/>
<organism evidence="1 2">
    <name type="scientific">Microlunatus soli</name>
    <dbReference type="NCBI Taxonomy" id="630515"/>
    <lineage>
        <taxon>Bacteria</taxon>
        <taxon>Bacillati</taxon>
        <taxon>Actinomycetota</taxon>
        <taxon>Actinomycetes</taxon>
        <taxon>Propionibacteriales</taxon>
        <taxon>Propionibacteriaceae</taxon>
        <taxon>Microlunatus</taxon>
    </lineage>
</organism>